<proteinExistence type="predicted"/>
<sequence>MLKEDLLHFLNENLAALPFNGDLTLDWDKKRHAFVLEITFYIENETGQELTDLDGVLSAEKVISFNDYILLYDQTKGLAGYQPDDFLICLPFDGKKGWTRRHGKAFFNYLKEFLTQGQMQLAAFLADDSKETFELEWSAEVYAAKVAQTDNTEQGNLPYPKF</sequence>
<dbReference type="Pfam" id="PF11217">
    <property type="entry name" value="DUF3013"/>
    <property type="match status" value="1"/>
</dbReference>
<name>A0ABY1ABH9_9LACO</name>
<evidence type="ECO:0008006" key="3">
    <source>
        <dbReference type="Google" id="ProtNLM"/>
    </source>
</evidence>
<dbReference type="Proteomes" id="UP000182089">
    <property type="component" value="Unassembled WGS sequence"/>
</dbReference>
<accession>A0ABY1ABH9</accession>
<dbReference type="Gene3D" id="3.40.50.11250">
    <property type="entry name" value="Protein of unknown function DUF3013"/>
    <property type="match status" value="1"/>
</dbReference>
<reference evidence="1 2" key="1">
    <citation type="submission" date="2016-10" db="EMBL/GenBank/DDBJ databases">
        <authorList>
            <person name="Varghese N."/>
            <person name="Submissions S."/>
        </authorList>
    </citation>
    <scope>NUCLEOTIDE SEQUENCE [LARGE SCALE GENOMIC DNA]</scope>
    <source>
        <strain evidence="1 2">WC1T17</strain>
    </source>
</reference>
<evidence type="ECO:0000313" key="1">
    <source>
        <dbReference type="EMBL" id="SEM65757.1"/>
    </source>
</evidence>
<protein>
    <recommendedName>
        <fullName evidence="3">DUF3013 family protein</fullName>
    </recommendedName>
</protein>
<comment type="caution">
    <text evidence="1">The sequence shown here is derived from an EMBL/GenBank/DDBJ whole genome shotgun (WGS) entry which is preliminary data.</text>
</comment>
<gene>
    <name evidence="1" type="ORF">SAMN05216431_10651</name>
</gene>
<organism evidence="1 2">
    <name type="scientific">Ligilactobacillus ruminis</name>
    <dbReference type="NCBI Taxonomy" id="1623"/>
    <lineage>
        <taxon>Bacteria</taxon>
        <taxon>Bacillati</taxon>
        <taxon>Bacillota</taxon>
        <taxon>Bacilli</taxon>
        <taxon>Lactobacillales</taxon>
        <taxon>Lactobacillaceae</taxon>
        <taxon>Ligilactobacillus</taxon>
    </lineage>
</organism>
<dbReference type="EMBL" id="FOCC01000006">
    <property type="protein sequence ID" value="SEM65757.1"/>
    <property type="molecule type" value="Genomic_DNA"/>
</dbReference>
<dbReference type="InterPro" id="IPR021380">
    <property type="entry name" value="DUF3013"/>
</dbReference>
<evidence type="ECO:0000313" key="2">
    <source>
        <dbReference type="Proteomes" id="UP000182089"/>
    </source>
</evidence>